<dbReference type="Pfam" id="PF00294">
    <property type="entry name" value="PfkB"/>
    <property type="match status" value="1"/>
</dbReference>
<reference evidence="5 6" key="1">
    <citation type="journal article" date="2019" name="Emerg. Microbes Infect.">
        <title>Comprehensive subspecies identification of 175 nontuberculous mycobacteria species based on 7547 genomic profiles.</title>
        <authorList>
            <person name="Matsumoto Y."/>
            <person name="Kinjo T."/>
            <person name="Motooka D."/>
            <person name="Nabeya D."/>
            <person name="Jung N."/>
            <person name="Uechi K."/>
            <person name="Horii T."/>
            <person name="Iida T."/>
            <person name="Fujita J."/>
            <person name="Nakamura S."/>
        </authorList>
    </citation>
    <scope>NUCLEOTIDE SEQUENCE [LARGE SCALE GENOMIC DNA]</scope>
    <source>
        <strain evidence="5 6">JCM 17899</strain>
    </source>
</reference>
<keyword evidence="6" id="KW-1185">Reference proteome</keyword>
<evidence type="ECO:0000256" key="2">
    <source>
        <dbReference type="ARBA" id="ARBA00022777"/>
    </source>
</evidence>
<gene>
    <name evidence="5" type="ORF">MSEDJ_49010</name>
</gene>
<sequence>MQPGLVNGVTVLGNLAIDVINGAPPSPGGCASFAGVALEAVGGPGHIAALGAPEDHALFDPLVERFGTIVRILPSTVTSGFRLDYVDVDHRRMSVDTIGPVWGAAEIAAANPDTTWVHLAPLLRTDFPAETLALLAARGHRVAYDGQGLVRADRVGPLVEDRNFAPDMLQHLDMLKLAEDEAVVVADGDFDLAAAKLLGVPEIVVTYGSEGCDIYTNGSVERVPAAWRVDGVQTTGAGDMFTACYVAHRAAGDDPVPSAEQASELVARELDKRQERRSVGSP</sequence>
<dbReference type="SUPFAM" id="SSF53613">
    <property type="entry name" value="Ribokinase-like"/>
    <property type="match status" value="1"/>
</dbReference>
<dbReference type="InterPro" id="IPR011611">
    <property type="entry name" value="PfkB_dom"/>
</dbReference>
<protein>
    <submittedName>
        <fullName evidence="5">Carbohydrate kinase</fullName>
    </submittedName>
</protein>
<feature type="compositionally biased region" description="Basic and acidic residues" evidence="3">
    <location>
        <begin position="266"/>
        <end position="282"/>
    </location>
</feature>
<evidence type="ECO:0000313" key="5">
    <source>
        <dbReference type="EMBL" id="BBY30805.1"/>
    </source>
</evidence>
<dbReference type="GO" id="GO:0016301">
    <property type="term" value="F:kinase activity"/>
    <property type="evidence" value="ECO:0007669"/>
    <property type="project" value="UniProtKB-KW"/>
</dbReference>
<proteinExistence type="predicted"/>
<dbReference type="Gene3D" id="3.40.1190.20">
    <property type="match status" value="1"/>
</dbReference>
<feature type="region of interest" description="Disordered" evidence="3">
    <location>
        <begin position="253"/>
        <end position="282"/>
    </location>
</feature>
<dbReference type="EMBL" id="AP022588">
    <property type="protein sequence ID" value="BBY30805.1"/>
    <property type="molecule type" value="Genomic_DNA"/>
</dbReference>
<keyword evidence="1" id="KW-0808">Transferase</keyword>
<evidence type="ECO:0000259" key="4">
    <source>
        <dbReference type="Pfam" id="PF00294"/>
    </source>
</evidence>
<accession>A0A7I7QX09</accession>
<evidence type="ECO:0000256" key="1">
    <source>
        <dbReference type="ARBA" id="ARBA00022679"/>
    </source>
</evidence>
<name>A0A7I7QX09_9MYCO</name>
<dbReference type="Proteomes" id="UP000467193">
    <property type="component" value="Chromosome"/>
</dbReference>
<dbReference type="KEGG" id="msei:MSEDJ_49010"/>
<dbReference type="PANTHER" id="PTHR10584">
    <property type="entry name" value="SUGAR KINASE"/>
    <property type="match status" value="1"/>
</dbReference>
<feature type="domain" description="Carbohydrate kinase PfkB" evidence="4">
    <location>
        <begin position="165"/>
        <end position="264"/>
    </location>
</feature>
<keyword evidence="2 5" id="KW-0418">Kinase</keyword>
<evidence type="ECO:0000313" key="6">
    <source>
        <dbReference type="Proteomes" id="UP000467193"/>
    </source>
</evidence>
<organism evidence="5 6">
    <name type="scientific">Mycolicibacterium sediminis</name>
    <dbReference type="NCBI Taxonomy" id="1286180"/>
    <lineage>
        <taxon>Bacteria</taxon>
        <taxon>Bacillati</taxon>
        <taxon>Actinomycetota</taxon>
        <taxon>Actinomycetes</taxon>
        <taxon>Mycobacteriales</taxon>
        <taxon>Mycobacteriaceae</taxon>
        <taxon>Mycolicibacterium</taxon>
    </lineage>
</organism>
<dbReference type="AlphaFoldDB" id="A0A7I7QX09"/>
<evidence type="ECO:0000256" key="3">
    <source>
        <dbReference type="SAM" id="MobiDB-lite"/>
    </source>
</evidence>
<dbReference type="InterPro" id="IPR029056">
    <property type="entry name" value="Ribokinase-like"/>
</dbReference>
<dbReference type="PANTHER" id="PTHR10584:SF166">
    <property type="entry name" value="RIBOKINASE"/>
    <property type="match status" value="1"/>
</dbReference>